<keyword evidence="3" id="KW-0687">Ribonucleoprotein</keyword>
<dbReference type="InterPro" id="IPR036838">
    <property type="entry name" value="Ribosomal_uS10_dom_sf"/>
</dbReference>
<dbReference type="GO" id="GO:0006412">
    <property type="term" value="P:translation"/>
    <property type="evidence" value="ECO:0007669"/>
    <property type="project" value="InterPro"/>
</dbReference>
<organism evidence="5 6">
    <name type="scientific">Smittium simulii</name>
    <dbReference type="NCBI Taxonomy" id="133385"/>
    <lineage>
        <taxon>Eukaryota</taxon>
        <taxon>Fungi</taxon>
        <taxon>Fungi incertae sedis</taxon>
        <taxon>Zoopagomycota</taxon>
        <taxon>Kickxellomycotina</taxon>
        <taxon>Harpellomycetes</taxon>
        <taxon>Harpellales</taxon>
        <taxon>Legeriomycetaceae</taxon>
        <taxon>Smittium</taxon>
    </lineage>
</organism>
<dbReference type="InterPro" id="IPR027486">
    <property type="entry name" value="Ribosomal_uS10_dom"/>
</dbReference>
<keyword evidence="2" id="KW-0689">Ribosomal protein</keyword>
<comment type="caution">
    <text evidence="5">The sequence shown here is derived from an EMBL/GenBank/DDBJ whole genome shotgun (WGS) entry which is preliminary data.</text>
</comment>
<dbReference type="Pfam" id="PF00338">
    <property type="entry name" value="Ribosomal_S10"/>
    <property type="match status" value="1"/>
</dbReference>
<dbReference type="STRING" id="133385.A0A2T9Z0U6"/>
<name>A0A2T9Z0U6_9FUNG</name>
<dbReference type="SMART" id="SM01403">
    <property type="entry name" value="Ribosomal_S10"/>
    <property type="match status" value="1"/>
</dbReference>
<dbReference type="SUPFAM" id="SSF54999">
    <property type="entry name" value="Ribosomal protein S10"/>
    <property type="match status" value="1"/>
</dbReference>
<evidence type="ECO:0000259" key="4">
    <source>
        <dbReference type="SMART" id="SM01403"/>
    </source>
</evidence>
<dbReference type="Gene3D" id="3.30.70.600">
    <property type="entry name" value="Ribosomal protein S10 domain"/>
    <property type="match status" value="1"/>
</dbReference>
<dbReference type="InterPro" id="IPR001848">
    <property type="entry name" value="Ribosomal_uS10"/>
</dbReference>
<dbReference type="AlphaFoldDB" id="A0A2T9Z0U6"/>
<keyword evidence="6" id="KW-1185">Reference proteome</keyword>
<evidence type="ECO:0000256" key="1">
    <source>
        <dbReference type="ARBA" id="ARBA00007102"/>
    </source>
</evidence>
<protein>
    <recommendedName>
        <fullName evidence="4">Small ribosomal subunit protein uS10 domain-containing protein</fullName>
    </recommendedName>
</protein>
<dbReference type="OrthoDB" id="366214at2759"/>
<reference evidence="5 6" key="1">
    <citation type="journal article" date="2018" name="MBio">
        <title>Comparative Genomics Reveals the Core Gene Toolbox for the Fungus-Insect Symbiosis.</title>
        <authorList>
            <person name="Wang Y."/>
            <person name="Stata M."/>
            <person name="Wang W."/>
            <person name="Stajich J.E."/>
            <person name="White M.M."/>
            <person name="Moncalvo J.M."/>
        </authorList>
    </citation>
    <scope>NUCLEOTIDE SEQUENCE [LARGE SCALE GENOMIC DNA]</scope>
    <source>
        <strain evidence="5 6">SWE-8-4</strain>
    </source>
</reference>
<dbReference type="GO" id="GO:0003735">
    <property type="term" value="F:structural constituent of ribosome"/>
    <property type="evidence" value="ECO:0007669"/>
    <property type="project" value="InterPro"/>
</dbReference>
<evidence type="ECO:0000313" key="5">
    <source>
        <dbReference type="EMBL" id="PVU98197.1"/>
    </source>
</evidence>
<evidence type="ECO:0000313" key="6">
    <source>
        <dbReference type="Proteomes" id="UP000245383"/>
    </source>
</evidence>
<dbReference type="GO" id="GO:1990904">
    <property type="term" value="C:ribonucleoprotein complex"/>
    <property type="evidence" value="ECO:0007669"/>
    <property type="project" value="UniProtKB-KW"/>
</dbReference>
<sequence>MLSNISKRSLGFSANLLKLAYNPLKSPAFSRAELKTVRFRSTSKELFVKSLGSSIFDDEAVVPLESIDEVFQSPKKIEPTEGIKVCEVKFRSYGTQKLNFFADFAQKAAYALNMPCSGMISLERKISRWNTLKSPFIYKTAMEIFERRTHTRMLVIKDSHPDVVKFWLDYLQENAPGGVGMTSRVFEFECVGDSSNITIPEEEKKRLDQLATSLPPTPYKVVEMANKVAEIMAKNPKDDIQQVTRQVVDEMHRPIIADNLTLKRAKKNKK</sequence>
<evidence type="ECO:0000256" key="3">
    <source>
        <dbReference type="ARBA" id="ARBA00023274"/>
    </source>
</evidence>
<dbReference type="EMBL" id="MBFR01000002">
    <property type="protein sequence ID" value="PVU98197.1"/>
    <property type="molecule type" value="Genomic_DNA"/>
</dbReference>
<proteinExistence type="inferred from homology"/>
<gene>
    <name evidence="5" type="ORF">BB561_000067</name>
</gene>
<dbReference type="GO" id="GO:0005840">
    <property type="term" value="C:ribosome"/>
    <property type="evidence" value="ECO:0007669"/>
    <property type="project" value="UniProtKB-KW"/>
</dbReference>
<dbReference type="Proteomes" id="UP000245383">
    <property type="component" value="Unassembled WGS sequence"/>
</dbReference>
<comment type="similarity">
    <text evidence="1">Belongs to the universal ribosomal protein uS10 family.</text>
</comment>
<dbReference type="PANTHER" id="PTHR11700">
    <property type="entry name" value="30S RIBOSOMAL PROTEIN S10 FAMILY MEMBER"/>
    <property type="match status" value="1"/>
</dbReference>
<feature type="domain" description="Small ribosomal subunit protein uS10" evidence="4">
    <location>
        <begin position="87"/>
        <end position="184"/>
    </location>
</feature>
<evidence type="ECO:0000256" key="2">
    <source>
        <dbReference type="ARBA" id="ARBA00022980"/>
    </source>
</evidence>
<dbReference type="HAMAP" id="MF_00508">
    <property type="entry name" value="Ribosomal_uS10"/>
    <property type="match status" value="1"/>
</dbReference>
<accession>A0A2T9Z0U6</accession>